<evidence type="ECO:0000256" key="4">
    <source>
        <dbReference type="ARBA" id="ARBA00022692"/>
    </source>
</evidence>
<evidence type="ECO:0000256" key="9">
    <source>
        <dbReference type="ARBA" id="ARBA00023157"/>
    </source>
</evidence>
<dbReference type="GO" id="GO:0009986">
    <property type="term" value="C:cell surface"/>
    <property type="evidence" value="ECO:0007669"/>
    <property type="project" value="TreeGrafter"/>
</dbReference>
<dbReference type="PROSITE" id="PS01186">
    <property type="entry name" value="EGF_2"/>
    <property type="match status" value="2"/>
</dbReference>
<keyword evidence="7 13" id="KW-1133">Transmembrane helix</keyword>
<evidence type="ECO:0000256" key="14">
    <source>
        <dbReference type="SAM" id="MobiDB-lite"/>
    </source>
</evidence>
<dbReference type="OrthoDB" id="6130531at2759"/>
<dbReference type="Gene3D" id="2.10.25.140">
    <property type="match status" value="1"/>
</dbReference>
<comment type="subcellular location">
    <subcellularLocation>
        <location evidence="1 13">Membrane</location>
        <topology evidence="1 13">Single-pass type I membrane protein</topology>
    </subcellularLocation>
</comment>
<keyword evidence="5 13" id="KW-0732">Signal</keyword>
<dbReference type="GO" id="GO:0005102">
    <property type="term" value="F:signaling receptor binding"/>
    <property type="evidence" value="ECO:0007669"/>
    <property type="project" value="TreeGrafter"/>
</dbReference>
<organism evidence="18 19">
    <name type="scientific">Stomoxys calcitrans</name>
    <name type="common">Stable fly</name>
    <name type="synonym">Conops calcitrans</name>
    <dbReference type="NCBI Taxonomy" id="35570"/>
    <lineage>
        <taxon>Eukaryota</taxon>
        <taxon>Metazoa</taxon>
        <taxon>Ecdysozoa</taxon>
        <taxon>Arthropoda</taxon>
        <taxon>Hexapoda</taxon>
        <taxon>Insecta</taxon>
        <taxon>Pterygota</taxon>
        <taxon>Neoptera</taxon>
        <taxon>Endopterygota</taxon>
        <taxon>Diptera</taxon>
        <taxon>Brachycera</taxon>
        <taxon>Muscomorpha</taxon>
        <taxon>Muscoidea</taxon>
        <taxon>Muscidae</taxon>
        <taxon>Stomoxys</taxon>
    </lineage>
</organism>
<comment type="function">
    <text evidence="13">Putative Notch ligand involved in the mediation of Notch signaling.</text>
</comment>
<evidence type="ECO:0000256" key="13">
    <source>
        <dbReference type="RuleBase" id="RU280815"/>
    </source>
</evidence>
<feature type="domain" description="EGF-like" evidence="16">
    <location>
        <begin position="335"/>
        <end position="368"/>
    </location>
</feature>
<evidence type="ECO:0000256" key="5">
    <source>
        <dbReference type="ARBA" id="ARBA00022729"/>
    </source>
</evidence>
<evidence type="ECO:0000313" key="19">
    <source>
        <dbReference type="Proteomes" id="UP000095300"/>
    </source>
</evidence>
<dbReference type="FunFam" id="2.10.25.140:FF:000002">
    <property type="entry name" value="Delta-like protein"/>
    <property type="match status" value="1"/>
</dbReference>
<evidence type="ECO:0000256" key="15">
    <source>
        <dbReference type="SAM" id="SignalP"/>
    </source>
</evidence>
<dbReference type="VEuPathDB" id="VectorBase:SCAU006462"/>
<dbReference type="GO" id="GO:0007154">
    <property type="term" value="P:cell communication"/>
    <property type="evidence" value="ECO:0007669"/>
    <property type="project" value="InterPro"/>
</dbReference>
<dbReference type="FunFam" id="2.10.25.10:FF:000018">
    <property type="entry name" value="Delta-like 1"/>
    <property type="match status" value="5"/>
</dbReference>
<evidence type="ECO:0000256" key="6">
    <source>
        <dbReference type="ARBA" id="ARBA00022737"/>
    </source>
</evidence>
<keyword evidence="8 13" id="KW-0472">Membrane</keyword>
<feature type="disulfide bond" evidence="11">
    <location>
        <begin position="160"/>
        <end position="169"/>
    </location>
</feature>
<evidence type="ECO:0000256" key="2">
    <source>
        <dbReference type="ARBA" id="ARBA00022473"/>
    </source>
</evidence>
<proteinExistence type="predicted"/>
<feature type="domain" description="EGF-like" evidence="16">
    <location>
        <begin position="73"/>
        <end position="106"/>
    </location>
</feature>
<dbReference type="SUPFAM" id="SSF57196">
    <property type="entry name" value="EGF/Laminin"/>
    <property type="match status" value="1"/>
</dbReference>
<feature type="domain" description="EGF-like" evidence="16">
    <location>
        <begin position="137"/>
        <end position="170"/>
    </location>
</feature>
<evidence type="ECO:0000256" key="11">
    <source>
        <dbReference type="PROSITE-ProRule" id="PRU00076"/>
    </source>
</evidence>
<feature type="domain" description="EGF-like" evidence="16">
    <location>
        <begin position="271"/>
        <end position="304"/>
    </location>
</feature>
<feature type="disulfide bond" evidence="12">
    <location>
        <begin position="63"/>
        <end position="72"/>
    </location>
</feature>
<comment type="caution">
    <text evidence="11">Lacks conserved residue(s) required for the propagation of feature annotation.</text>
</comment>
<dbReference type="PROSITE" id="PS50026">
    <property type="entry name" value="EGF_3"/>
    <property type="match status" value="5"/>
</dbReference>
<keyword evidence="2 13" id="KW-0217">Developmental protein</keyword>
<reference evidence="18" key="1">
    <citation type="submission" date="2020-05" db="UniProtKB">
        <authorList>
            <consortium name="EnsemblMetazoa"/>
        </authorList>
    </citation>
    <scope>IDENTIFICATION</scope>
    <source>
        <strain evidence="18">USDA</strain>
    </source>
</reference>
<evidence type="ECO:0000256" key="1">
    <source>
        <dbReference type="ARBA" id="ARBA00004479"/>
    </source>
</evidence>
<dbReference type="Pfam" id="PF00008">
    <property type="entry name" value="EGF"/>
    <property type="match status" value="1"/>
</dbReference>
<keyword evidence="3 11" id="KW-0245">EGF-like domain</keyword>
<dbReference type="Pfam" id="PF21700">
    <property type="entry name" value="EGF_DL_JAG"/>
    <property type="match status" value="2"/>
</dbReference>
<accession>A0A1I8PB87</accession>
<dbReference type="Proteomes" id="UP000095300">
    <property type="component" value="Unassembled WGS sequence"/>
</dbReference>
<evidence type="ECO:0000259" key="17">
    <source>
        <dbReference type="PROSITE" id="PS51051"/>
    </source>
</evidence>
<dbReference type="PANTHER" id="PTHR14949:SF54">
    <property type="entry name" value="VWFD DOMAIN-CONTAINING PROTEIN"/>
    <property type="match status" value="1"/>
</dbReference>
<dbReference type="PROSITE" id="PS00022">
    <property type="entry name" value="EGF_1"/>
    <property type="match status" value="7"/>
</dbReference>
<feature type="disulfide bond" evidence="11">
    <location>
        <begin position="358"/>
        <end position="367"/>
    </location>
</feature>
<evidence type="ECO:0000313" key="18">
    <source>
        <dbReference type="EnsemblMetazoa" id="SCAU006462-PA"/>
    </source>
</evidence>
<feature type="disulfide bond" evidence="11">
    <location>
        <begin position="432"/>
        <end position="441"/>
    </location>
</feature>
<dbReference type="CDD" id="cd00054">
    <property type="entry name" value="EGF_CA"/>
    <property type="match status" value="1"/>
</dbReference>
<feature type="domain" description="EGF-like" evidence="16">
    <location>
        <begin position="401"/>
        <end position="442"/>
    </location>
</feature>
<dbReference type="AlphaFoldDB" id="A0A1I8PB87"/>
<feature type="compositionally biased region" description="Acidic residues" evidence="14">
    <location>
        <begin position="655"/>
        <end position="684"/>
    </location>
</feature>
<evidence type="ECO:0000256" key="3">
    <source>
        <dbReference type="ARBA" id="ARBA00022536"/>
    </source>
</evidence>
<dbReference type="GO" id="GO:0016020">
    <property type="term" value="C:membrane"/>
    <property type="evidence" value="ECO:0007669"/>
    <property type="project" value="UniProtKB-SubCell"/>
</dbReference>
<name>A0A1I8PB87_STOCA</name>
<evidence type="ECO:0000256" key="12">
    <source>
        <dbReference type="PROSITE-ProRule" id="PRU00377"/>
    </source>
</evidence>
<evidence type="ECO:0000256" key="8">
    <source>
        <dbReference type="ARBA" id="ARBA00023136"/>
    </source>
</evidence>
<keyword evidence="9 11" id="KW-1015">Disulfide bond</keyword>
<feature type="compositionally biased region" description="Low complexity" evidence="14">
    <location>
        <begin position="601"/>
        <end position="616"/>
    </location>
</feature>
<feature type="signal peptide" evidence="15">
    <location>
        <begin position="1"/>
        <end position="21"/>
    </location>
</feature>
<dbReference type="PANTHER" id="PTHR14949">
    <property type="entry name" value="EGF-LIKE-DOMAIN, MULTIPLE 7, 8"/>
    <property type="match status" value="1"/>
</dbReference>
<evidence type="ECO:0000256" key="7">
    <source>
        <dbReference type="ARBA" id="ARBA00022989"/>
    </source>
</evidence>
<keyword evidence="4 13" id="KW-0812">Transmembrane</keyword>
<dbReference type="InterPro" id="IPR001774">
    <property type="entry name" value="DSL"/>
</dbReference>
<dbReference type="FunFam" id="2.10.25.10:FF:000294">
    <property type="entry name" value="Delta-like protein"/>
    <property type="match status" value="1"/>
</dbReference>
<sequence length="684" mass="76290">MSVAYVSSLAILAVLLPMAQNYDTNKYNAKASVPLWKQRACEKAQKQKANSHYICDDKGDVKCLPGWQGDLCQVPMCRKGCDPMNGYCQRPGECRCRIGYSGELCERCIPLPGCQHGDCTKPFECICRRGWDGLFCTEPSCREGCHNTRGYCEAPGECRCRIGWAGRNCSECAVLPGCQHGTCNKPLECNCMPGYTGLLCQLPICSADCHKQHGYCKKPGYCQRPGECRCRIGYSGELCERCIPLPGCQHGDCTKPFECICRRGWDGLFCTEPSCREGCHNTRGYCEAPGECRCRIGWAGRNCSECAVLPGCQHGTCNKPLECNCMPGYTGLLCQLPICSADCHKQHGYCKKPGECRCKVGWTGPKCDQCFPYPGCVHGDCSKPWECNCKAGWGGILCDEPLSYCKENPHICENGGRCISLTKEDGNYHCECRQGYLGKNCEIVDEFMLTSTAVPRITPPPLVDWDKEENEDSSENLINGTAIGQTNNKTNVNSQNSKDQMMIRENSTDIVEQKEHMEETAIKRFNETLKEKELVKSTLEVSTMKISSLKPHKKFEHLANISGSDIIGTATTTMVLEDAKDKNKKDSIKSTKNPIKIKNATPLSITTSTTTTMSPLNRLEDEQHQPTFMAKPKETQSHKTNKQESSSSNKVVEKQEEEEEEEDDEECTEDDNDDECEYVDEDEE</sequence>
<dbReference type="EnsemblMetazoa" id="SCAU006462-RA">
    <property type="protein sequence ID" value="SCAU006462-PA"/>
    <property type="gene ID" value="SCAU006462"/>
</dbReference>
<dbReference type="Pfam" id="PF01414">
    <property type="entry name" value="DSL"/>
    <property type="match status" value="1"/>
</dbReference>
<dbReference type="SMART" id="SM00181">
    <property type="entry name" value="EGF"/>
    <property type="match status" value="11"/>
</dbReference>
<dbReference type="Gene3D" id="2.10.25.10">
    <property type="entry name" value="Laminin"/>
    <property type="match status" value="6"/>
</dbReference>
<keyword evidence="6 13" id="KW-0677">Repeat</keyword>
<feature type="chain" id="PRO_5009326346" description="Delta-like protein" evidence="15">
    <location>
        <begin position="22"/>
        <end position="684"/>
    </location>
</feature>
<evidence type="ECO:0000259" key="16">
    <source>
        <dbReference type="PROSITE" id="PS50026"/>
    </source>
</evidence>
<feature type="disulfide bond" evidence="11">
    <location>
        <begin position="96"/>
        <end position="105"/>
    </location>
</feature>
<dbReference type="InterPro" id="IPR050969">
    <property type="entry name" value="Dev_Signal_Modulators"/>
</dbReference>
<dbReference type="InterPro" id="IPR000742">
    <property type="entry name" value="EGF"/>
</dbReference>
<keyword evidence="19" id="KW-1185">Reference proteome</keyword>
<feature type="disulfide bond" evidence="11">
    <location>
        <begin position="294"/>
        <end position="303"/>
    </location>
</feature>
<dbReference type="Pfam" id="PF25024">
    <property type="entry name" value="EGF_TEN"/>
    <property type="match status" value="1"/>
</dbReference>
<gene>
    <name evidence="18" type="primary">106086017</name>
</gene>
<keyword evidence="10" id="KW-0325">Glycoprotein</keyword>
<protein>
    <recommendedName>
        <fullName evidence="13">Delta-like protein</fullName>
    </recommendedName>
</protein>
<feature type="region of interest" description="Disordered" evidence="14">
    <location>
        <begin position="599"/>
        <end position="618"/>
    </location>
</feature>
<dbReference type="GO" id="GO:0005576">
    <property type="term" value="C:extracellular region"/>
    <property type="evidence" value="ECO:0007669"/>
    <property type="project" value="TreeGrafter"/>
</dbReference>
<dbReference type="PROSITE" id="PS51051">
    <property type="entry name" value="DSL"/>
    <property type="match status" value="1"/>
</dbReference>
<feature type="domain" description="DSL" evidence="17">
    <location>
        <begin position="30"/>
        <end position="72"/>
    </location>
</feature>
<dbReference type="STRING" id="35570.A0A1I8PB87"/>
<feature type="region of interest" description="Disordered" evidence="14">
    <location>
        <begin position="629"/>
        <end position="684"/>
    </location>
</feature>
<evidence type="ECO:0000256" key="10">
    <source>
        <dbReference type="ARBA" id="ARBA00023180"/>
    </source>
</evidence>